<dbReference type="AlphaFoldDB" id="A0AAN6IRP2"/>
<accession>A0AAN6IRP2</accession>
<proteinExistence type="predicted"/>
<organism evidence="2 3">
    <name type="scientific">Exophiala dermatitidis</name>
    <name type="common">Black yeast-like fungus</name>
    <name type="synonym">Wangiella dermatitidis</name>
    <dbReference type="NCBI Taxonomy" id="5970"/>
    <lineage>
        <taxon>Eukaryota</taxon>
        <taxon>Fungi</taxon>
        <taxon>Dikarya</taxon>
        <taxon>Ascomycota</taxon>
        <taxon>Pezizomycotina</taxon>
        <taxon>Eurotiomycetes</taxon>
        <taxon>Chaetothyriomycetidae</taxon>
        <taxon>Chaetothyriales</taxon>
        <taxon>Herpotrichiellaceae</taxon>
        <taxon>Exophiala</taxon>
    </lineage>
</organism>
<feature type="compositionally biased region" description="Acidic residues" evidence="1">
    <location>
        <begin position="82"/>
        <end position="118"/>
    </location>
</feature>
<dbReference type="Proteomes" id="UP001161757">
    <property type="component" value="Unassembled WGS sequence"/>
</dbReference>
<evidence type="ECO:0000256" key="1">
    <source>
        <dbReference type="SAM" id="MobiDB-lite"/>
    </source>
</evidence>
<evidence type="ECO:0000313" key="3">
    <source>
        <dbReference type="Proteomes" id="UP001161757"/>
    </source>
</evidence>
<protein>
    <submittedName>
        <fullName evidence="2">Uncharacterized protein</fullName>
    </submittedName>
</protein>
<evidence type="ECO:0000313" key="2">
    <source>
        <dbReference type="EMBL" id="KAJ8988065.1"/>
    </source>
</evidence>
<feature type="region of interest" description="Disordered" evidence="1">
    <location>
        <begin position="53"/>
        <end position="125"/>
    </location>
</feature>
<reference evidence="2" key="1">
    <citation type="submission" date="2023-01" db="EMBL/GenBank/DDBJ databases">
        <title>Exophiala dermititidis isolated from Cystic Fibrosis Patient.</title>
        <authorList>
            <person name="Kurbessoian T."/>
            <person name="Crocker A."/>
            <person name="Murante D."/>
            <person name="Hogan D.A."/>
            <person name="Stajich J.E."/>
        </authorList>
    </citation>
    <scope>NUCLEOTIDE SEQUENCE</scope>
    <source>
        <strain evidence="2">Ex8</strain>
    </source>
</reference>
<name>A0AAN6IRP2_EXODE</name>
<dbReference type="EMBL" id="JAJGCB010000020">
    <property type="protein sequence ID" value="KAJ8988065.1"/>
    <property type="molecule type" value="Genomic_DNA"/>
</dbReference>
<sequence length="336" mass="37705">MSSPAAPSLLYAVLQLLSTMISLEMMIRLRSVGAIDGDGEGNYGYDIAPSLREEEADNVRGSSQAHGDDDTGVGGAVTLDSSDGDLSESNDEEDSDKEEVEEDGEDEEENEDGGEEDNDNKPTEVDQVNEEGILEHGIRGLGHRAYIAAAAASLRGSPFQEDFFSCRGASRRRAPKSIPLVLDDEDQKQLPHNSTFERRLRRRLPERFPARDTAPTERQTHTRTTNPCLNTCMRFPLTEASCLKCDIHTFVYFIASCLYLCRIVWEVVPPEERAGCWEPSSDDDDEEGSSPEPRRMCGWNVWWMFVEDRTDGSLYAWKAVKRLWRLVKRVCRIGSS</sequence>
<gene>
    <name evidence="2" type="ORF">HRR80_007842</name>
</gene>
<comment type="caution">
    <text evidence="2">The sequence shown here is derived from an EMBL/GenBank/DDBJ whole genome shotgun (WGS) entry which is preliminary data.</text>
</comment>